<name>A0A7Y6CD76_9ACTN</name>
<accession>A0A7Y6CD76</accession>
<evidence type="ECO:0000313" key="2">
    <source>
        <dbReference type="EMBL" id="NUV30383.1"/>
    </source>
</evidence>
<dbReference type="Pfam" id="PF18029">
    <property type="entry name" value="Glyoxalase_6"/>
    <property type="match status" value="1"/>
</dbReference>
<gene>
    <name evidence="2" type="ORF">G6W59_19050</name>
</gene>
<dbReference type="PANTHER" id="PTHR35908:SF1">
    <property type="entry name" value="CONSERVED PROTEIN"/>
    <property type="match status" value="1"/>
</dbReference>
<keyword evidence="3" id="KW-1185">Reference proteome</keyword>
<keyword evidence="2" id="KW-0560">Oxidoreductase</keyword>
<comment type="caution">
    <text evidence="2">The sequence shown here is derived from an EMBL/GenBank/DDBJ whole genome shotgun (WGS) entry which is preliminary data.</text>
</comment>
<dbReference type="InterPro" id="IPR029068">
    <property type="entry name" value="Glyas_Bleomycin-R_OHBP_Dase"/>
</dbReference>
<feature type="domain" description="Glyoxalase-like" evidence="1">
    <location>
        <begin position="18"/>
        <end position="159"/>
    </location>
</feature>
<protein>
    <submittedName>
        <fullName evidence="2">Glyoxalase/bleomycin resistance/dioxygenase family protein</fullName>
    </submittedName>
</protein>
<keyword evidence="2" id="KW-0223">Dioxygenase</keyword>
<dbReference type="Proteomes" id="UP000540128">
    <property type="component" value="Unassembled WGS sequence"/>
</dbReference>
<dbReference type="PANTHER" id="PTHR35908">
    <property type="entry name" value="HYPOTHETICAL FUSION PROTEIN"/>
    <property type="match status" value="1"/>
</dbReference>
<evidence type="ECO:0000259" key="1">
    <source>
        <dbReference type="Pfam" id="PF18029"/>
    </source>
</evidence>
<proteinExistence type="predicted"/>
<dbReference type="GO" id="GO:0051213">
    <property type="term" value="F:dioxygenase activity"/>
    <property type="evidence" value="ECO:0007669"/>
    <property type="project" value="UniProtKB-KW"/>
</dbReference>
<organism evidence="2 3">
    <name type="scientific">Streptomyces odorifer</name>
    <dbReference type="NCBI Taxonomy" id="53450"/>
    <lineage>
        <taxon>Bacteria</taxon>
        <taxon>Bacillati</taxon>
        <taxon>Actinomycetota</taxon>
        <taxon>Actinomycetes</taxon>
        <taxon>Kitasatosporales</taxon>
        <taxon>Streptomycetaceae</taxon>
        <taxon>Streptomyces</taxon>
        <taxon>Streptomyces albidoflavus group</taxon>
    </lineage>
</organism>
<dbReference type="AlphaFoldDB" id="A0A7Y6CD76"/>
<dbReference type="RefSeq" id="WP_030697601.1">
    <property type="nucleotide sequence ID" value="NZ_JAANNT010000016.1"/>
</dbReference>
<evidence type="ECO:0000313" key="3">
    <source>
        <dbReference type="Proteomes" id="UP000540128"/>
    </source>
</evidence>
<reference evidence="2 3" key="1">
    <citation type="submission" date="2020-03" db="EMBL/GenBank/DDBJ databases">
        <title>Complete genome sequence of sixteen Streptomyces strains facilitates identification of candidate genes involved in plant growth-promotion in grain legumes and cereals.</title>
        <authorList>
            <person name="Gopalakrishnan S."/>
            <person name="Thakur V."/>
            <person name="Saxena R."/>
            <person name="Vadlamudi S."/>
            <person name="Purohit S."/>
            <person name="Kumar V."/>
            <person name="Rathore A."/>
            <person name="Chitikineni A."/>
            <person name="Varshney R.K."/>
        </authorList>
    </citation>
    <scope>NUCLEOTIDE SEQUENCE [LARGE SCALE GENOMIC DNA]</scope>
    <source>
        <strain evidence="2 3">KAI-180</strain>
    </source>
</reference>
<dbReference type="Gene3D" id="3.10.180.10">
    <property type="entry name" value="2,3-Dihydroxybiphenyl 1,2-Dioxygenase, domain 1"/>
    <property type="match status" value="1"/>
</dbReference>
<dbReference type="SUPFAM" id="SSF54593">
    <property type="entry name" value="Glyoxalase/Bleomycin resistance protein/Dihydroxybiphenyl dioxygenase"/>
    <property type="match status" value="1"/>
</dbReference>
<sequence length="160" mass="17828">MTSTTPPVPPIPPVHWKLVIDAADPHAQALFWSAALGYTIEDNDTLIARVLSFGGAPEEATVEFQGRRAWRDLIAVRHPDDPFDKDTGIGEGRRILFQRVPEPKSAKNRLHLDLHSGDRPRESEVRRLTELGATVEREVAEAGGTWVVMRDPEGNEFCVN</sequence>
<dbReference type="EMBL" id="JAANNT010000016">
    <property type="protein sequence ID" value="NUV30383.1"/>
    <property type="molecule type" value="Genomic_DNA"/>
</dbReference>
<dbReference type="InterPro" id="IPR041581">
    <property type="entry name" value="Glyoxalase_6"/>
</dbReference>